<keyword evidence="4 6" id="KW-1133">Transmembrane helix</keyword>
<feature type="transmembrane region" description="Helical" evidence="6">
    <location>
        <begin position="254"/>
        <end position="287"/>
    </location>
</feature>
<dbReference type="RefSeq" id="WP_158640763.1">
    <property type="nucleotide sequence ID" value="NZ_QBKP01000005.1"/>
</dbReference>
<dbReference type="AlphaFoldDB" id="A0A2T6B3I8"/>
<feature type="transmembrane region" description="Helical" evidence="6">
    <location>
        <begin position="12"/>
        <end position="32"/>
    </location>
</feature>
<protein>
    <submittedName>
        <fullName evidence="7">Amino acid/amide ABC transporter membrane protein 2 (HAAT family)</fullName>
    </submittedName>
</protein>
<evidence type="ECO:0000256" key="6">
    <source>
        <dbReference type="SAM" id="Phobius"/>
    </source>
</evidence>
<reference evidence="7 8" key="1">
    <citation type="submission" date="2018-04" db="EMBL/GenBank/DDBJ databases">
        <title>Genomic Encyclopedia of Archaeal and Bacterial Type Strains, Phase II (KMG-II): from individual species to whole genera.</title>
        <authorList>
            <person name="Goeker M."/>
        </authorList>
    </citation>
    <scope>NUCLEOTIDE SEQUENCE [LARGE SCALE GENOMIC DNA]</scope>
    <source>
        <strain evidence="7 8">DSM 21823</strain>
    </source>
</reference>
<evidence type="ECO:0000256" key="2">
    <source>
        <dbReference type="ARBA" id="ARBA00022475"/>
    </source>
</evidence>
<keyword evidence="5 6" id="KW-0472">Membrane</keyword>
<dbReference type="InterPro" id="IPR043428">
    <property type="entry name" value="LivM-like"/>
</dbReference>
<keyword evidence="2" id="KW-1003">Cell membrane</keyword>
<sequence length="359" mass="37820">MPDQQNPLRDMAAWLWPWAVWAVLLLVLTLIFSQISPAMARITTDTLIRLVIVTGLYIFVGNSGILSFGHGAFLIVAAYASAWVTIPVAMKGVILPGLPEMLRGIQISPLGGLVAGVVLAAVLGLLAGIPLMRLSGIAASIATFAFFIVISVIYNNWTDWTKGTASLVGLPTWVGPWAALAAALTALLIAWAFQNSRAGLLLRASREDLVAAHGAGIRVMRLRLLAFVLSAAVAGAGGVLLGHNNGALTTANNVYLNLSFIVIAMLVVGGIRSMSGVVVGTLVLSVLAEIFRRFETGVDIGGVMLQIPGGTREVLLGLCMLLALILRPDGLSRGREIRVPGILRGTRPGAKTKKEEALP</sequence>
<organism evidence="7 8">
    <name type="scientific">Gemmobacter caeni</name>
    <dbReference type="NCBI Taxonomy" id="589035"/>
    <lineage>
        <taxon>Bacteria</taxon>
        <taxon>Pseudomonadati</taxon>
        <taxon>Pseudomonadota</taxon>
        <taxon>Alphaproteobacteria</taxon>
        <taxon>Rhodobacterales</taxon>
        <taxon>Paracoccaceae</taxon>
        <taxon>Gemmobacter</taxon>
    </lineage>
</organism>
<dbReference type="Proteomes" id="UP000244224">
    <property type="component" value="Unassembled WGS sequence"/>
</dbReference>
<feature type="transmembrane region" description="Helical" evidence="6">
    <location>
        <begin position="110"/>
        <end position="129"/>
    </location>
</feature>
<feature type="transmembrane region" description="Helical" evidence="6">
    <location>
        <begin position="224"/>
        <end position="242"/>
    </location>
</feature>
<feature type="transmembrane region" description="Helical" evidence="6">
    <location>
        <begin position="38"/>
        <end position="60"/>
    </location>
</feature>
<keyword evidence="8" id="KW-1185">Reference proteome</keyword>
<evidence type="ECO:0000256" key="1">
    <source>
        <dbReference type="ARBA" id="ARBA00004651"/>
    </source>
</evidence>
<dbReference type="EMBL" id="QBKP01000005">
    <property type="protein sequence ID" value="PTX50595.1"/>
    <property type="molecule type" value="Genomic_DNA"/>
</dbReference>
<feature type="transmembrane region" description="Helical" evidence="6">
    <location>
        <begin position="136"/>
        <end position="154"/>
    </location>
</feature>
<dbReference type="InterPro" id="IPR001851">
    <property type="entry name" value="ABC_transp_permease"/>
</dbReference>
<comment type="caution">
    <text evidence="7">The sequence shown here is derived from an EMBL/GenBank/DDBJ whole genome shotgun (WGS) entry which is preliminary data.</text>
</comment>
<evidence type="ECO:0000256" key="4">
    <source>
        <dbReference type="ARBA" id="ARBA00022989"/>
    </source>
</evidence>
<gene>
    <name evidence="7" type="ORF">C8N34_105240</name>
</gene>
<dbReference type="Pfam" id="PF02653">
    <property type="entry name" value="BPD_transp_2"/>
    <property type="match status" value="1"/>
</dbReference>
<evidence type="ECO:0000313" key="7">
    <source>
        <dbReference type="EMBL" id="PTX50595.1"/>
    </source>
</evidence>
<dbReference type="GO" id="GO:0015658">
    <property type="term" value="F:branched-chain amino acid transmembrane transporter activity"/>
    <property type="evidence" value="ECO:0007669"/>
    <property type="project" value="InterPro"/>
</dbReference>
<comment type="subcellular location">
    <subcellularLocation>
        <location evidence="1">Cell membrane</location>
        <topology evidence="1">Multi-pass membrane protein</topology>
    </subcellularLocation>
</comment>
<evidence type="ECO:0000256" key="3">
    <source>
        <dbReference type="ARBA" id="ARBA00022692"/>
    </source>
</evidence>
<accession>A0A2T6B3I8</accession>
<feature type="transmembrane region" description="Helical" evidence="6">
    <location>
        <begin position="174"/>
        <end position="193"/>
    </location>
</feature>
<name>A0A2T6B3I8_9RHOB</name>
<evidence type="ECO:0000256" key="5">
    <source>
        <dbReference type="ARBA" id="ARBA00023136"/>
    </source>
</evidence>
<dbReference type="PANTHER" id="PTHR30482">
    <property type="entry name" value="HIGH-AFFINITY BRANCHED-CHAIN AMINO ACID TRANSPORT SYSTEM PERMEASE"/>
    <property type="match status" value="1"/>
</dbReference>
<feature type="transmembrane region" description="Helical" evidence="6">
    <location>
        <begin position="72"/>
        <end position="90"/>
    </location>
</feature>
<dbReference type="GO" id="GO:0005886">
    <property type="term" value="C:plasma membrane"/>
    <property type="evidence" value="ECO:0007669"/>
    <property type="project" value="UniProtKB-SubCell"/>
</dbReference>
<proteinExistence type="predicted"/>
<dbReference type="PANTHER" id="PTHR30482:SF10">
    <property type="entry name" value="HIGH-AFFINITY BRANCHED-CHAIN AMINO ACID TRANSPORT PROTEIN BRAE"/>
    <property type="match status" value="1"/>
</dbReference>
<dbReference type="CDD" id="cd06581">
    <property type="entry name" value="TM_PBP1_LivM_like"/>
    <property type="match status" value="1"/>
</dbReference>
<keyword evidence="3 6" id="KW-0812">Transmembrane</keyword>
<dbReference type="OrthoDB" id="9804361at2"/>
<evidence type="ECO:0000313" key="8">
    <source>
        <dbReference type="Proteomes" id="UP000244224"/>
    </source>
</evidence>